<keyword evidence="4" id="KW-0804">Transcription</keyword>
<dbReference type="SUPFAM" id="SSF46785">
    <property type="entry name" value="Winged helix' DNA-binding domain"/>
    <property type="match status" value="1"/>
</dbReference>
<evidence type="ECO:0000256" key="3">
    <source>
        <dbReference type="ARBA" id="ARBA00023125"/>
    </source>
</evidence>
<dbReference type="SUPFAM" id="SSF53850">
    <property type="entry name" value="Periplasmic binding protein-like II"/>
    <property type="match status" value="1"/>
</dbReference>
<comment type="similarity">
    <text evidence="1">Belongs to the LysR transcriptional regulatory family.</text>
</comment>
<dbReference type="InterPro" id="IPR036390">
    <property type="entry name" value="WH_DNA-bd_sf"/>
</dbReference>
<evidence type="ECO:0000313" key="7">
    <source>
        <dbReference type="Proteomes" id="UP001566331"/>
    </source>
</evidence>
<keyword evidence="3" id="KW-0238">DNA-binding</keyword>
<dbReference type="Gene3D" id="3.40.190.10">
    <property type="entry name" value="Periplasmic binding protein-like II"/>
    <property type="match status" value="2"/>
</dbReference>
<dbReference type="PANTHER" id="PTHR30537:SF79">
    <property type="entry name" value="TRANSCRIPTIONAL REGULATOR-RELATED"/>
    <property type="match status" value="1"/>
</dbReference>
<dbReference type="InterPro" id="IPR058163">
    <property type="entry name" value="LysR-type_TF_proteobact-type"/>
</dbReference>
<dbReference type="Proteomes" id="UP001566331">
    <property type="component" value="Unassembled WGS sequence"/>
</dbReference>
<evidence type="ECO:0000259" key="5">
    <source>
        <dbReference type="PROSITE" id="PS50931"/>
    </source>
</evidence>
<evidence type="ECO:0000256" key="2">
    <source>
        <dbReference type="ARBA" id="ARBA00023015"/>
    </source>
</evidence>
<dbReference type="RefSeq" id="WP_370564064.1">
    <property type="nucleotide sequence ID" value="NZ_JBFWIB010000006.1"/>
</dbReference>
<name>A0ABV4HMV9_9GAMM</name>
<organism evidence="6 7">
    <name type="scientific">Luteimonas salinilitoris</name>
    <dbReference type="NCBI Taxonomy" id="3237697"/>
    <lineage>
        <taxon>Bacteria</taxon>
        <taxon>Pseudomonadati</taxon>
        <taxon>Pseudomonadota</taxon>
        <taxon>Gammaproteobacteria</taxon>
        <taxon>Lysobacterales</taxon>
        <taxon>Lysobacteraceae</taxon>
        <taxon>Luteimonas</taxon>
    </lineage>
</organism>
<dbReference type="EMBL" id="JBFWIC010000005">
    <property type="protein sequence ID" value="MEZ0474070.1"/>
    <property type="molecule type" value="Genomic_DNA"/>
</dbReference>
<dbReference type="PANTHER" id="PTHR30537">
    <property type="entry name" value="HTH-TYPE TRANSCRIPTIONAL REGULATOR"/>
    <property type="match status" value="1"/>
</dbReference>
<dbReference type="PRINTS" id="PR00039">
    <property type="entry name" value="HTHLYSR"/>
</dbReference>
<dbReference type="Pfam" id="PF00126">
    <property type="entry name" value="HTH_1"/>
    <property type="match status" value="1"/>
</dbReference>
<keyword evidence="7" id="KW-1185">Reference proteome</keyword>
<reference evidence="6 7" key="1">
    <citation type="submission" date="2024-07" db="EMBL/GenBank/DDBJ databases">
        <title>Luteimonas salilacus sp. nov., isolated from the shore soil of Salt Lake in Tibet of China.</title>
        <authorList>
            <person name="Zhang X."/>
            <person name="Li A."/>
        </authorList>
    </citation>
    <scope>NUCLEOTIDE SEQUENCE [LARGE SCALE GENOMIC DNA]</scope>
    <source>
        <strain evidence="6 7">B3-2-R+30</strain>
    </source>
</reference>
<dbReference type="InterPro" id="IPR000847">
    <property type="entry name" value="LysR_HTH_N"/>
</dbReference>
<evidence type="ECO:0000256" key="4">
    <source>
        <dbReference type="ARBA" id="ARBA00023163"/>
    </source>
</evidence>
<keyword evidence="2" id="KW-0805">Transcription regulation</keyword>
<dbReference type="Gene3D" id="1.10.10.10">
    <property type="entry name" value="Winged helix-like DNA-binding domain superfamily/Winged helix DNA-binding domain"/>
    <property type="match status" value="1"/>
</dbReference>
<comment type="caution">
    <text evidence="6">The sequence shown here is derived from an EMBL/GenBank/DDBJ whole genome shotgun (WGS) entry which is preliminary data.</text>
</comment>
<protein>
    <submittedName>
        <fullName evidence="6">LysR substrate-binding domain-containing protein</fullName>
    </submittedName>
</protein>
<dbReference type="InterPro" id="IPR036388">
    <property type="entry name" value="WH-like_DNA-bd_sf"/>
</dbReference>
<dbReference type="CDD" id="cd08432">
    <property type="entry name" value="PBP2_GcdR_TrpI_HvrB_AmpR_like"/>
    <property type="match status" value="1"/>
</dbReference>
<dbReference type="PROSITE" id="PS50931">
    <property type="entry name" value="HTH_LYSR"/>
    <property type="match status" value="1"/>
</dbReference>
<accession>A0ABV4HMV9</accession>
<sequence length="318" mass="35057">MNSTPATRPDGIRAPLHALQGFVAAARAGNLTRAAEAMHLTVSALSHQIRSLEQRLDRRLFERGPRGVHPTADGQRLLEQVSPHLDAIEEALRPFAARRDDVLTLSVVPSLASAWLLPRLPEFLAAQPQVELNLLSDAAVVDFSRPGQVDAALRTGRGQWPGVVAEHLFDDWLAPVASPALAARMRKAGVERLQDWPLLGDPDPDAWPAWFARHGGDMPARFAARFDDAEALHRAATAGLGVALGRLTRVRLLLESRQLRRLGRQRMKTDYAHYLVYPPRNRGHAALGAFRDWLHGEARVHAAAMARGSRRARDGLTR</sequence>
<evidence type="ECO:0000256" key="1">
    <source>
        <dbReference type="ARBA" id="ARBA00009437"/>
    </source>
</evidence>
<feature type="domain" description="HTH lysR-type" evidence="5">
    <location>
        <begin position="16"/>
        <end position="71"/>
    </location>
</feature>
<proteinExistence type="inferred from homology"/>
<evidence type="ECO:0000313" key="6">
    <source>
        <dbReference type="EMBL" id="MEZ0474070.1"/>
    </source>
</evidence>
<dbReference type="Pfam" id="PF03466">
    <property type="entry name" value="LysR_substrate"/>
    <property type="match status" value="1"/>
</dbReference>
<dbReference type="InterPro" id="IPR005119">
    <property type="entry name" value="LysR_subst-bd"/>
</dbReference>
<gene>
    <name evidence="6" type="ORF">AB6713_05495</name>
</gene>